<dbReference type="Proteomes" id="UP000321408">
    <property type="component" value="Chromosome"/>
</dbReference>
<dbReference type="KEGG" id="psyt:DSAG12_02576"/>
<evidence type="ECO:0000256" key="4">
    <source>
        <dbReference type="ARBA" id="ARBA00023014"/>
    </source>
</evidence>
<dbReference type="InterPro" id="IPR015797">
    <property type="entry name" value="NUDIX_hydrolase-like_dom_sf"/>
</dbReference>
<keyword evidence="3" id="KW-0408">Iron</keyword>
<dbReference type="Gene3D" id="3.80.30.30">
    <property type="match status" value="1"/>
</dbReference>
<evidence type="ECO:0000259" key="5">
    <source>
        <dbReference type="PROSITE" id="PS51462"/>
    </source>
</evidence>
<dbReference type="RefSeq" id="WP_147663679.1">
    <property type="nucleotide sequence ID" value="NZ_CP042905.2"/>
</dbReference>
<keyword evidence="4" id="KW-0411">Iron-sulfur</keyword>
<dbReference type="OrthoDB" id="45616at2157"/>
<reference evidence="6 7" key="2">
    <citation type="journal article" date="2024" name="Int. J. Syst. Evol. Microbiol.">
        <title>Promethearchaeum syntrophicum gen. nov., sp. nov., an anaerobic, obligately syntrophic archaeon, the first isolate of the lineage 'Asgard' archaea, and proposal of the new archaeal phylum Promethearchaeota phyl. nov. and kingdom Promethearchaeati regn. nov.</title>
        <authorList>
            <person name="Imachi H."/>
            <person name="Nobu M.K."/>
            <person name="Kato S."/>
            <person name="Takaki Y."/>
            <person name="Miyazaki M."/>
            <person name="Miyata M."/>
            <person name="Ogawara M."/>
            <person name="Saito Y."/>
            <person name="Sakai S."/>
            <person name="Tahara Y.O."/>
            <person name="Takano Y."/>
            <person name="Tasumi E."/>
            <person name="Uematsu K."/>
            <person name="Yoshimura T."/>
            <person name="Itoh T."/>
            <person name="Ohkuma M."/>
            <person name="Takai K."/>
        </authorList>
    </citation>
    <scope>NUCLEOTIDE SEQUENCE [LARGE SCALE GENOMIC DNA]</scope>
    <source>
        <strain evidence="6 7">MK-D1</strain>
    </source>
</reference>
<dbReference type="SFLD" id="SFLDS00029">
    <property type="entry name" value="Radical_SAM"/>
    <property type="match status" value="1"/>
</dbReference>
<evidence type="ECO:0000256" key="2">
    <source>
        <dbReference type="ARBA" id="ARBA00022801"/>
    </source>
</evidence>
<dbReference type="SUPFAM" id="SSF55811">
    <property type="entry name" value="Nudix"/>
    <property type="match status" value="1"/>
</dbReference>
<dbReference type="GeneID" id="41330560"/>
<dbReference type="InterPro" id="IPR040086">
    <property type="entry name" value="MJ0683-like"/>
</dbReference>
<evidence type="ECO:0000313" key="6">
    <source>
        <dbReference type="EMBL" id="QEE16746.1"/>
    </source>
</evidence>
<keyword evidence="2" id="KW-0378">Hydrolase</keyword>
<dbReference type="GO" id="GO:0046872">
    <property type="term" value="F:metal ion binding"/>
    <property type="evidence" value="ECO:0007669"/>
    <property type="project" value="UniProtKB-KW"/>
</dbReference>
<keyword evidence="1" id="KW-0479">Metal-binding</keyword>
<organism evidence="6 7">
    <name type="scientific">Promethearchaeum syntrophicum</name>
    <dbReference type="NCBI Taxonomy" id="2594042"/>
    <lineage>
        <taxon>Archaea</taxon>
        <taxon>Promethearchaeati</taxon>
        <taxon>Promethearchaeota</taxon>
        <taxon>Promethearchaeia</taxon>
        <taxon>Promethearchaeales</taxon>
        <taxon>Promethearchaeaceae</taxon>
        <taxon>Promethearchaeum</taxon>
    </lineage>
</organism>
<dbReference type="InterPro" id="IPR000086">
    <property type="entry name" value="NUDIX_hydrolase_dom"/>
</dbReference>
<dbReference type="PROSITE" id="PS00893">
    <property type="entry name" value="NUDIX_BOX"/>
    <property type="match status" value="1"/>
</dbReference>
<gene>
    <name evidence="6" type="ORF">DSAG12_02576</name>
</gene>
<dbReference type="GO" id="GO:0051536">
    <property type="term" value="F:iron-sulfur cluster binding"/>
    <property type="evidence" value="ECO:0007669"/>
    <property type="project" value="UniProtKB-KW"/>
</dbReference>
<evidence type="ECO:0000313" key="7">
    <source>
        <dbReference type="Proteomes" id="UP000321408"/>
    </source>
</evidence>
<dbReference type="PANTHER" id="PTHR43432:SF4">
    <property type="entry name" value="RADICAL SAM CORE DOMAIN-CONTAINING PROTEIN"/>
    <property type="match status" value="1"/>
</dbReference>
<name>A0A5B9DDF7_9ARCH</name>
<dbReference type="GO" id="GO:0016787">
    <property type="term" value="F:hydrolase activity"/>
    <property type="evidence" value="ECO:0007669"/>
    <property type="project" value="UniProtKB-KW"/>
</dbReference>
<accession>A0A5B9DDF7</accession>
<sequence>MINKDRLLGTAGERGCRFGCKYCFTRDSNYHRYERFDLLETREIIERAETVSIIQPFCDIEFLFVENWQNYLDKIAATNKNISFASKSDLSENTLQDLKELNKLLKKNKKCLNIGITIVKLKNWKDYEPKAPEPDVRINTLKKLWKAGIPTVLIMKPMMPNITYEEIDEIVELTYRHCYGYLSGPLYLTNEFEKYLKKRKEFHYNIEKQEVLWQRDMPVLPVIKSSKLQDYLKAAVEKKKRKFFTNNIDATEFCCERINKNIEVVDQWSEEIRREKCGTVYIIDQKTKKFLMVFHRKYGKWLAPGGHLEGEESTRETALREAEEEIGVKPVPIMGLFGKLERNGEIFRETERGIGTDEFCRVEEFLEGGLCPDPHIHDDAIFVATLHPKQIPKITNKIEIASIAWFSLEEIEKNGTYENVIMICRAILRELKKSGLIEH</sequence>
<dbReference type="InterPro" id="IPR020084">
    <property type="entry name" value="NUDIX_hydrolase_CS"/>
</dbReference>
<dbReference type="PROSITE" id="PS51462">
    <property type="entry name" value="NUDIX"/>
    <property type="match status" value="1"/>
</dbReference>
<dbReference type="PANTHER" id="PTHR43432">
    <property type="entry name" value="SLR0285 PROTEIN"/>
    <property type="match status" value="1"/>
</dbReference>
<proteinExistence type="predicted"/>
<dbReference type="InterPro" id="IPR007197">
    <property type="entry name" value="rSAM"/>
</dbReference>
<dbReference type="AlphaFoldDB" id="A0A5B9DDF7"/>
<dbReference type="Gene3D" id="3.90.79.10">
    <property type="entry name" value="Nucleoside Triphosphate Pyrophosphohydrolase"/>
    <property type="match status" value="1"/>
</dbReference>
<evidence type="ECO:0000256" key="1">
    <source>
        <dbReference type="ARBA" id="ARBA00022723"/>
    </source>
</evidence>
<dbReference type="EMBL" id="CP042905">
    <property type="protein sequence ID" value="QEE16746.1"/>
    <property type="molecule type" value="Genomic_DNA"/>
</dbReference>
<dbReference type="SUPFAM" id="SSF102114">
    <property type="entry name" value="Radical SAM enzymes"/>
    <property type="match status" value="1"/>
</dbReference>
<reference evidence="6 7" key="1">
    <citation type="journal article" date="2020" name="Nature">
        <title>Isolation of an archaeon at the prokaryote-eukaryote interface.</title>
        <authorList>
            <person name="Imachi H."/>
            <person name="Nobu M.K."/>
            <person name="Nakahara N."/>
            <person name="Morono Y."/>
            <person name="Ogawara M."/>
            <person name="Takaki Y."/>
            <person name="Takano Y."/>
            <person name="Uematsu K."/>
            <person name="Ikuta T."/>
            <person name="Ito M."/>
            <person name="Matsui Y."/>
            <person name="Miyazaki M."/>
            <person name="Murata K."/>
            <person name="Saito Y."/>
            <person name="Sakai S."/>
            <person name="Song C."/>
            <person name="Tasumi E."/>
            <person name="Yamanaka Y."/>
            <person name="Yamaguchi T."/>
            <person name="Kamagata Y."/>
            <person name="Tamaki H."/>
            <person name="Takai K."/>
        </authorList>
    </citation>
    <scope>NUCLEOTIDE SEQUENCE [LARGE SCALE GENOMIC DNA]</scope>
    <source>
        <strain evidence="6 7">MK-D1</strain>
    </source>
</reference>
<keyword evidence="7" id="KW-1185">Reference proteome</keyword>
<dbReference type="Pfam" id="PF00293">
    <property type="entry name" value="NUDIX"/>
    <property type="match status" value="1"/>
</dbReference>
<feature type="domain" description="Nudix hydrolase" evidence="5">
    <location>
        <begin position="273"/>
        <end position="428"/>
    </location>
</feature>
<evidence type="ECO:0000256" key="3">
    <source>
        <dbReference type="ARBA" id="ARBA00023004"/>
    </source>
</evidence>
<protein>
    <submittedName>
        <fullName evidence="6">NUDIX domain-containing protein</fullName>
    </submittedName>
</protein>
<dbReference type="InterPro" id="IPR058240">
    <property type="entry name" value="rSAM_sf"/>
</dbReference>
<dbReference type="Pfam" id="PF04055">
    <property type="entry name" value="Radical_SAM"/>
    <property type="match status" value="1"/>
</dbReference>